<protein>
    <submittedName>
        <fullName evidence="1">Uncharacterized protein</fullName>
    </submittedName>
</protein>
<dbReference type="EMBL" id="BK015262">
    <property type="protein sequence ID" value="DAD98446.1"/>
    <property type="molecule type" value="Genomic_DNA"/>
</dbReference>
<evidence type="ECO:0000313" key="1">
    <source>
        <dbReference type="EMBL" id="DAD98446.1"/>
    </source>
</evidence>
<reference evidence="1" key="1">
    <citation type="journal article" date="2021" name="Proc. Natl. Acad. Sci. U.S.A.">
        <title>A Catalog of Tens of Thousands of Viruses from Human Metagenomes Reveals Hidden Associations with Chronic Diseases.</title>
        <authorList>
            <person name="Tisza M.J."/>
            <person name="Buck C.B."/>
        </authorList>
    </citation>
    <scope>NUCLEOTIDE SEQUENCE</scope>
    <source>
        <strain evidence="1">CtQLz13</strain>
    </source>
</reference>
<sequence>MVRREGERMILVDVKEGVDVELKGQVIDQLLEFIMITKSLRQSLPEKVKEKIPKAFEVAMTVDDDWRVSGEIFRMIYGGEENND</sequence>
<organism evidence="1">
    <name type="scientific">Siphoviridae sp. ctQLz13</name>
    <dbReference type="NCBI Taxonomy" id="2825492"/>
    <lineage>
        <taxon>Viruses</taxon>
        <taxon>Duplodnaviria</taxon>
        <taxon>Heunggongvirae</taxon>
        <taxon>Uroviricota</taxon>
        <taxon>Caudoviricetes</taxon>
    </lineage>
</organism>
<accession>A0A8S5NUP0</accession>
<name>A0A8S5NUP0_9CAUD</name>
<proteinExistence type="predicted"/>